<evidence type="ECO:0000256" key="4">
    <source>
        <dbReference type="ARBA" id="ARBA00023172"/>
    </source>
</evidence>
<dbReference type="Proteomes" id="UP000263642">
    <property type="component" value="Unassembled WGS sequence"/>
</dbReference>
<proteinExistence type="inferred from homology"/>
<dbReference type="InterPro" id="IPR042242">
    <property type="entry name" value="RecO_C"/>
</dbReference>
<evidence type="ECO:0000313" key="9">
    <source>
        <dbReference type="EMBL" id="HCO25141.1"/>
    </source>
</evidence>
<dbReference type="PANTHER" id="PTHR33991:SF1">
    <property type="entry name" value="DNA REPAIR PROTEIN RECO"/>
    <property type="match status" value="1"/>
</dbReference>
<evidence type="ECO:0000259" key="8">
    <source>
        <dbReference type="Pfam" id="PF11967"/>
    </source>
</evidence>
<reference evidence="10 12" key="2">
    <citation type="submission" date="2019-08" db="EMBL/GenBank/DDBJ databases">
        <title>Deep-cultivation of Planctomycetes and their phenomic and genomic characterization uncovers novel biology.</title>
        <authorList>
            <person name="Wiegand S."/>
            <person name="Jogler M."/>
            <person name="Boedeker C."/>
            <person name="Pinto D."/>
            <person name="Vollmers J."/>
            <person name="Rivas-Marin E."/>
            <person name="Kohn T."/>
            <person name="Peeters S.H."/>
            <person name="Heuer A."/>
            <person name="Rast P."/>
            <person name="Oberbeckmann S."/>
            <person name="Bunk B."/>
            <person name="Jeske O."/>
            <person name="Meyerdierks A."/>
            <person name="Storesund J.E."/>
            <person name="Kallscheuer N."/>
            <person name="Luecker S."/>
            <person name="Lage O.M."/>
            <person name="Pohl T."/>
            <person name="Merkel B.J."/>
            <person name="Hornburger P."/>
            <person name="Mueller R.-W."/>
            <person name="Bruemmer F."/>
            <person name="Labrenz M."/>
            <person name="Spormann A.M."/>
            <person name="Op den Camp H."/>
            <person name="Overmann J."/>
            <person name="Amann R."/>
            <person name="Jetten M.S.M."/>
            <person name="Mascher T."/>
            <person name="Medema M.H."/>
            <person name="Devos D.P."/>
            <person name="Kaster A.-K."/>
            <person name="Ovreas L."/>
            <person name="Rohde M."/>
            <person name="Galperin M.Y."/>
            <person name="Jogler C."/>
        </authorList>
    </citation>
    <scope>NUCLEOTIDE SEQUENCE [LARGE SCALE GENOMIC DNA]</scope>
    <source>
        <strain evidence="10 12">DSM 8797</strain>
    </source>
</reference>
<dbReference type="Pfam" id="PF02565">
    <property type="entry name" value="RecO_C"/>
    <property type="match status" value="1"/>
</dbReference>
<evidence type="ECO:0000256" key="2">
    <source>
        <dbReference type="ARBA" id="ARBA00021310"/>
    </source>
</evidence>
<feature type="domain" description="DNA replication/recombination mediator RecO N-terminal" evidence="8">
    <location>
        <begin position="1"/>
        <end position="81"/>
    </location>
</feature>
<dbReference type="InterPro" id="IPR037278">
    <property type="entry name" value="ARFGAP/RecO"/>
</dbReference>
<gene>
    <name evidence="7 9" type="primary">recO</name>
    <name evidence="9" type="ORF">DIT97_19720</name>
    <name evidence="10" type="ORF">GmarT_52050</name>
</gene>
<name>A0A3D3R8F6_9PLAN</name>
<dbReference type="GO" id="GO:0006302">
    <property type="term" value="P:double-strand break repair"/>
    <property type="evidence" value="ECO:0007669"/>
    <property type="project" value="TreeGrafter"/>
</dbReference>
<dbReference type="HAMAP" id="MF_00201">
    <property type="entry name" value="RecO"/>
    <property type="match status" value="1"/>
</dbReference>
<dbReference type="RefSeq" id="WP_002648431.1">
    <property type="nucleotide sequence ID" value="NZ_CAXAST010000006.1"/>
</dbReference>
<dbReference type="Gene3D" id="1.20.1440.120">
    <property type="entry name" value="Recombination protein O, C-terminal domain"/>
    <property type="match status" value="1"/>
</dbReference>
<accession>A0A3D3R8F6</accession>
<dbReference type="GeneID" id="98649645"/>
<keyword evidence="12" id="KW-1185">Reference proteome</keyword>
<dbReference type="SUPFAM" id="SSF57863">
    <property type="entry name" value="ArfGap/RecO-like zinc finger"/>
    <property type="match status" value="1"/>
</dbReference>
<dbReference type="InterPro" id="IPR022572">
    <property type="entry name" value="DNA_rep/recomb_RecO_N"/>
</dbReference>
<evidence type="ECO:0000313" key="10">
    <source>
        <dbReference type="EMBL" id="QEG19307.1"/>
    </source>
</evidence>
<evidence type="ECO:0000256" key="6">
    <source>
        <dbReference type="ARBA" id="ARBA00033409"/>
    </source>
</evidence>
<organism evidence="9 11">
    <name type="scientific">Gimesia maris</name>
    <dbReference type="NCBI Taxonomy" id="122"/>
    <lineage>
        <taxon>Bacteria</taxon>
        <taxon>Pseudomonadati</taxon>
        <taxon>Planctomycetota</taxon>
        <taxon>Planctomycetia</taxon>
        <taxon>Planctomycetales</taxon>
        <taxon>Planctomycetaceae</taxon>
        <taxon>Gimesia</taxon>
    </lineage>
</organism>
<comment type="function">
    <text evidence="7">Involved in DNA repair and RecF pathway recombination.</text>
</comment>
<evidence type="ECO:0000256" key="3">
    <source>
        <dbReference type="ARBA" id="ARBA00022763"/>
    </source>
</evidence>
<dbReference type="Proteomes" id="UP000322887">
    <property type="component" value="Chromosome"/>
</dbReference>
<dbReference type="GO" id="GO:0006310">
    <property type="term" value="P:DNA recombination"/>
    <property type="evidence" value="ECO:0007669"/>
    <property type="project" value="UniProtKB-UniRule"/>
</dbReference>
<dbReference type="EMBL" id="DQAY01000118">
    <property type="protein sequence ID" value="HCO25141.1"/>
    <property type="molecule type" value="Genomic_DNA"/>
</dbReference>
<dbReference type="Gene3D" id="2.40.50.140">
    <property type="entry name" value="Nucleic acid-binding proteins"/>
    <property type="match status" value="1"/>
</dbReference>
<dbReference type="InterPro" id="IPR003717">
    <property type="entry name" value="RecO"/>
</dbReference>
<evidence type="ECO:0000313" key="11">
    <source>
        <dbReference type="Proteomes" id="UP000263642"/>
    </source>
</evidence>
<evidence type="ECO:0000256" key="5">
    <source>
        <dbReference type="ARBA" id="ARBA00023204"/>
    </source>
</evidence>
<keyword evidence="5 7" id="KW-0234">DNA repair</keyword>
<evidence type="ECO:0000313" key="12">
    <source>
        <dbReference type="Proteomes" id="UP000322887"/>
    </source>
</evidence>
<dbReference type="EMBL" id="CP042910">
    <property type="protein sequence ID" value="QEG19307.1"/>
    <property type="molecule type" value="Genomic_DNA"/>
</dbReference>
<dbReference type="NCBIfam" id="TIGR00613">
    <property type="entry name" value="reco"/>
    <property type="match status" value="1"/>
</dbReference>
<dbReference type="PANTHER" id="PTHR33991">
    <property type="entry name" value="DNA REPAIR PROTEIN RECO"/>
    <property type="match status" value="1"/>
</dbReference>
<dbReference type="GO" id="GO:0043590">
    <property type="term" value="C:bacterial nucleoid"/>
    <property type="evidence" value="ECO:0007669"/>
    <property type="project" value="TreeGrafter"/>
</dbReference>
<keyword evidence="4 7" id="KW-0233">DNA recombination</keyword>
<keyword evidence="3 7" id="KW-0227">DNA damage</keyword>
<dbReference type="SUPFAM" id="SSF50249">
    <property type="entry name" value="Nucleic acid-binding proteins"/>
    <property type="match status" value="1"/>
</dbReference>
<protein>
    <recommendedName>
        <fullName evidence="2 7">DNA repair protein RecO</fullName>
    </recommendedName>
    <alternativeName>
        <fullName evidence="6 7">Recombination protein O</fullName>
    </alternativeName>
</protein>
<evidence type="ECO:0000256" key="1">
    <source>
        <dbReference type="ARBA" id="ARBA00007452"/>
    </source>
</evidence>
<dbReference type="Pfam" id="PF11967">
    <property type="entry name" value="RecO_N"/>
    <property type="match status" value="1"/>
</dbReference>
<sequence length="248" mass="28091">MSNEKTEGVVIRLADFSESSKVITWFTRDFGKTAALAKGAKRLKSSFEAAIDLLATCRIVFIRKSSGGLDILTEAQLVNRFRPYPGSLSNLYVGYYIAELLDALTEEYDPHPELYDAACEVLRHLQEHDDFQKSLIKFELTILEEIGQLPQFEYCAGCSRELGPSESYLYDAGNGGLYCQDCEQQRHGNVRVSRGTITILQKLSDENTLLSQRLNLSLQQQREIRQLLSTTMSHILGRRPKMAPYLQL</sequence>
<evidence type="ECO:0000256" key="7">
    <source>
        <dbReference type="HAMAP-Rule" id="MF_00201"/>
    </source>
</evidence>
<dbReference type="AlphaFoldDB" id="A0A3D3R8F6"/>
<reference evidence="9 11" key="1">
    <citation type="journal article" date="2018" name="Nat. Biotechnol.">
        <title>A standardized bacterial taxonomy based on genome phylogeny substantially revises the tree of life.</title>
        <authorList>
            <person name="Parks D.H."/>
            <person name="Chuvochina M."/>
            <person name="Waite D.W."/>
            <person name="Rinke C."/>
            <person name="Skarshewski A."/>
            <person name="Chaumeil P.A."/>
            <person name="Hugenholtz P."/>
        </authorList>
    </citation>
    <scope>NUCLEOTIDE SEQUENCE [LARGE SCALE GENOMIC DNA]</scope>
    <source>
        <strain evidence="9">UBA9375</strain>
    </source>
</reference>
<comment type="similarity">
    <text evidence="1 7">Belongs to the RecO family.</text>
</comment>
<dbReference type="InterPro" id="IPR012340">
    <property type="entry name" value="NA-bd_OB-fold"/>
</dbReference>